<evidence type="ECO:0000256" key="5">
    <source>
        <dbReference type="ARBA" id="ARBA00005127"/>
    </source>
</evidence>
<dbReference type="Pfam" id="PF00394">
    <property type="entry name" value="Cu-oxidase"/>
    <property type="match status" value="1"/>
</dbReference>
<dbReference type="UniPathway" id="UPA00652">
    <property type="reaction ID" value="UER00707"/>
</dbReference>
<reference evidence="25 26" key="1">
    <citation type="submission" date="2019-03" db="EMBL/GenBank/DDBJ databases">
        <title>Genomic Encyclopedia of Type Strains, Phase IV (KMG-IV): sequencing the most valuable type-strain genomes for metagenomic binning, comparative biology and taxonomic classification.</title>
        <authorList>
            <person name="Goeker M."/>
        </authorList>
    </citation>
    <scope>NUCLEOTIDE SEQUENCE [LARGE SCALE GENOMIC DNA]</scope>
    <source>
        <strain evidence="25 26">DSM 654</strain>
    </source>
</reference>
<dbReference type="Proteomes" id="UP000295110">
    <property type="component" value="Unassembled WGS sequence"/>
</dbReference>
<evidence type="ECO:0000256" key="20">
    <source>
        <dbReference type="PIRSR" id="PIRSR601287-1"/>
    </source>
</evidence>
<dbReference type="PANTHER" id="PTHR11709">
    <property type="entry name" value="MULTI-COPPER OXIDASE"/>
    <property type="match status" value="1"/>
</dbReference>
<dbReference type="InterPro" id="IPR006311">
    <property type="entry name" value="TAT_signal"/>
</dbReference>
<organism evidence="25 26">
    <name type="scientific">Roseateles saccharophilus</name>
    <name type="common">Pseudomonas saccharophila</name>
    <dbReference type="NCBI Taxonomy" id="304"/>
    <lineage>
        <taxon>Bacteria</taxon>
        <taxon>Pseudomonadati</taxon>
        <taxon>Pseudomonadota</taxon>
        <taxon>Betaproteobacteria</taxon>
        <taxon>Burkholderiales</taxon>
        <taxon>Sphaerotilaceae</taxon>
        <taxon>Roseateles</taxon>
    </lineage>
</organism>
<comment type="caution">
    <text evidence="25">The sequence shown here is derived from an EMBL/GenBank/DDBJ whole genome shotgun (WGS) entry which is preliminary data.</text>
</comment>
<comment type="subunit">
    <text evidence="7">Homotrimer.</text>
</comment>
<evidence type="ECO:0000256" key="2">
    <source>
        <dbReference type="ARBA" id="ARBA00001973"/>
    </source>
</evidence>
<sequence>MKPSPAAATLTPPTLSRRTLLGGLGAGSLVALAALPRRAFGMPVFDLTRLVPQTVVELTIEETDLEFGGIRRKAKTINGTVPGPTLCFHEGDAVTVRVTNKLSEDTSIHWHGLKVPANMDGVPGVSFAGIKPGDSFEYRFTVQQSGTYWYHSHSGLQEPEGMYAPLVILPRHRDPFQFDRDYAILISEWTPDAPPAVYRNLKKIDGYYNYHKRTLIDFYRELQNAPDNAARRRVMDERLAWMRMRMDPTDLSDGPEDTVFLLQGNDADQNYTALFEPGERVRLRLINGTALTFMDVRIPGLRMTVVQADGQNIEPVVVDELRIGNGETYDVIVQPYEMRAYPIVAEAMARTGMALGTLAPRAGMRAEAPPLRERPLRTLADMAGHTGHGEASGVAPAATGPHAGPGAKTAPTGATDPHAGHDMPMVMGDTMQPAHAMPPAAQSAYRKLSYADLRSLASSHESAEAPLEVGVRLTGVMWRYIWTLNGEKLGEAQPVKLKRGQRVRLSMVNETMMEHPMHLHGFFARLVNGQGDRGALKHTFIVNPGQTVVADFTADEAGAWVFHCHLFYHAMAGMGMAFLVDGLPARS</sequence>
<evidence type="ECO:0000256" key="17">
    <source>
        <dbReference type="ARBA" id="ARBA00023063"/>
    </source>
</evidence>
<evidence type="ECO:0000256" key="16">
    <source>
        <dbReference type="ARBA" id="ARBA00023008"/>
    </source>
</evidence>
<evidence type="ECO:0000256" key="13">
    <source>
        <dbReference type="ARBA" id="ARBA00022764"/>
    </source>
</evidence>
<dbReference type="EMBL" id="SMBU01000016">
    <property type="protein sequence ID" value="TCU94624.1"/>
    <property type="molecule type" value="Genomic_DNA"/>
</dbReference>
<dbReference type="InterPro" id="IPR001287">
    <property type="entry name" value="NO2-reductase_Cu"/>
</dbReference>
<evidence type="ECO:0000313" key="26">
    <source>
        <dbReference type="Proteomes" id="UP000295110"/>
    </source>
</evidence>
<dbReference type="InterPro" id="IPR011706">
    <property type="entry name" value="Cu-oxidase_C"/>
</dbReference>
<keyword evidence="12" id="KW-0677">Repeat</keyword>
<feature type="domain" description="Plastocyanin-like" evidence="24">
    <location>
        <begin position="62"/>
        <end position="171"/>
    </location>
</feature>
<evidence type="ECO:0000256" key="3">
    <source>
        <dbReference type="ARBA" id="ARBA00001974"/>
    </source>
</evidence>
<keyword evidence="10" id="KW-0285">Flavoprotein</keyword>
<evidence type="ECO:0000256" key="12">
    <source>
        <dbReference type="ARBA" id="ARBA00022737"/>
    </source>
</evidence>
<dbReference type="InterPro" id="IPR006376">
    <property type="entry name" value="Cu-R_CopA"/>
</dbReference>
<gene>
    <name evidence="25" type="ORF">EV671_101646</name>
</gene>
<evidence type="ECO:0000256" key="11">
    <source>
        <dbReference type="ARBA" id="ARBA00022723"/>
    </source>
</evidence>
<dbReference type="PROSITE" id="PS00079">
    <property type="entry name" value="MULTICOPPER_OXIDASE1"/>
    <property type="match status" value="2"/>
</dbReference>
<evidence type="ECO:0000256" key="6">
    <source>
        <dbReference type="ARBA" id="ARBA00010609"/>
    </source>
</evidence>
<dbReference type="GO" id="GO:0042597">
    <property type="term" value="C:periplasmic space"/>
    <property type="evidence" value="ECO:0007669"/>
    <property type="project" value="UniProtKB-SubCell"/>
</dbReference>
<evidence type="ECO:0000256" key="8">
    <source>
        <dbReference type="ARBA" id="ARBA00011882"/>
    </source>
</evidence>
<feature type="binding site" description="type 1 copper site" evidence="20">
    <location>
        <position position="111"/>
    </location>
    <ligand>
        <name>Cu cation</name>
        <dbReference type="ChEBI" id="CHEBI:23378"/>
        <label>1</label>
    </ligand>
</feature>
<feature type="domain" description="Plastocyanin-like" evidence="23">
    <location>
        <begin position="472"/>
        <end position="581"/>
    </location>
</feature>
<evidence type="ECO:0000256" key="10">
    <source>
        <dbReference type="ARBA" id="ARBA00022630"/>
    </source>
</evidence>
<feature type="compositionally biased region" description="Low complexity" evidence="21">
    <location>
        <begin position="395"/>
        <end position="415"/>
    </location>
</feature>
<keyword evidence="17" id="KW-0534">Nitrate assimilation</keyword>
<dbReference type="OrthoDB" id="9757546at2"/>
<dbReference type="Pfam" id="PF07732">
    <property type="entry name" value="Cu-oxidase_3"/>
    <property type="match status" value="1"/>
</dbReference>
<dbReference type="GO" id="GO:0042128">
    <property type="term" value="P:nitrate assimilation"/>
    <property type="evidence" value="ECO:0007669"/>
    <property type="project" value="UniProtKB-KW"/>
</dbReference>
<dbReference type="GO" id="GO:0019333">
    <property type="term" value="P:denitrification pathway"/>
    <property type="evidence" value="ECO:0007669"/>
    <property type="project" value="UniProtKB-UniPathway"/>
</dbReference>
<dbReference type="PROSITE" id="PS51318">
    <property type="entry name" value="TAT"/>
    <property type="match status" value="1"/>
</dbReference>
<comment type="similarity">
    <text evidence="6">Belongs to the multicopper oxidase family.</text>
</comment>
<dbReference type="NCBIfam" id="TIGR01480">
    <property type="entry name" value="copper_res_A"/>
    <property type="match status" value="1"/>
</dbReference>
<comment type="subcellular location">
    <subcellularLocation>
        <location evidence="4">Periplasm</location>
    </subcellularLocation>
</comment>
<dbReference type="InterPro" id="IPR001117">
    <property type="entry name" value="Cu-oxidase_2nd"/>
</dbReference>
<keyword evidence="13" id="KW-0574">Periplasm</keyword>
<evidence type="ECO:0000313" key="25">
    <source>
        <dbReference type="EMBL" id="TCU94624.1"/>
    </source>
</evidence>
<proteinExistence type="inferred from homology"/>
<dbReference type="InterPro" id="IPR045087">
    <property type="entry name" value="Cu-oxidase_fam"/>
</dbReference>
<keyword evidence="15" id="KW-0560">Oxidoreductase</keyword>
<evidence type="ECO:0000256" key="18">
    <source>
        <dbReference type="ARBA" id="ARBA00032356"/>
    </source>
</evidence>
<protein>
    <recommendedName>
        <fullName evidence="9">Copper-containing nitrite reductase</fullName>
        <ecNumber evidence="8">1.7.2.1</ecNumber>
    </recommendedName>
    <alternativeName>
        <fullName evidence="18">Cu-NIR</fullName>
    </alternativeName>
</protein>
<evidence type="ECO:0000256" key="21">
    <source>
        <dbReference type="SAM" id="MobiDB-lite"/>
    </source>
</evidence>
<evidence type="ECO:0000256" key="14">
    <source>
        <dbReference type="ARBA" id="ARBA00022827"/>
    </source>
</evidence>
<dbReference type="InterPro" id="IPR033138">
    <property type="entry name" value="Cu_oxidase_CS"/>
</dbReference>
<feature type="domain" description="Plastocyanin-like" evidence="22">
    <location>
        <begin position="244"/>
        <end position="355"/>
    </location>
</feature>
<dbReference type="InterPro" id="IPR011707">
    <property type="entry name" value="Cu-oxidase-like_N"/>
</dbReference>
<dbReference type="GO" id="GO:0050421">
    <property type="term" value="F:nitrite reductase (NO-forming) activity"/>
    <property type="evidence" value="ECO:0007669"/>
    <property type="project" value="UniProtKB-EC"/>
</dbReference>
<keyword evidence="14" id="KW-0274">FAD</keyword>
<dbReference type="GO" id="GO:0005507">
    <property type="term" value="F:copper ion binding"/>
    <property type="evidence" value="ECO:0007669"/>
    <property type="project" value="InterPro"/>
</dbReference>
<dbReference type="CDD" id="cd13896">
    <property type="entry name" value="CuRO_3_CopA"/>
    <property type="match status" value="1"/>
</dbReference>
<dbReference type="SUPFAM" id="SSF49503">
    <property type="entry name" value="Cupredoxins"/>
    <property type="match status" value="3"/>
</dbReference>
<evidence type="ECO:0000259" key="24">
    <source>
        <dbReference type="Pfam" id="PF07732"/>
    </source>
</evidence>
<comment type="pathway">
    <text evidence="5">Nitrogen metabolism; nitrate reduction (denitrification); dinitrogen from nitrate: step 2/4.</text>
</comment>
<comment type="cofactor">
    <cofactor evidence="2 20">
        <name>Cu(2+)</name>
        <dbReference type="ChEBI" id="CHEBI:29036"/>
    </cofactor>
</comment>
<evidence type="ECO:0000256" key="1">
    <source>
        <dbReference type="ARBA" id="ARBA00001960"/>
    </source>
</evidence>
<dbReference type="Pfam" id="PF07731">
    <property type="entry name" value="Cu-oxidase_2"/>
    <property type="match status" value="1"/>
</dbReference>
<evidence type="ECO:0000256" key="7">
    <source>
        <dbReference type="ARBA" id="ARBA00011233"/>
    </source>
</evidence>
<dbReference type="RefSeq" id="WP_132572816.1">
    <property type="nucleotide sequence ID" value="NZ_CBCSGL010000012.1"/>
</dbReference>
<evidence type="ECO:0000256" key="19">
    <source>
        <dbReference type="ARBA" id="ARBA00049340"/>
    </source>
</evidence>
<evidence type="ECO:0000256" key="15">
    <source>
        <dbReference type="ARBA" id="ARBA00023002"/>
    </source>
</evidence>
<comment type="cofactor">
    <cofactor evidence="3">
        <name>FAD</name>
        <dbReference type="ChEBI" id="CHEBI:57692"/>
    </cofactor>
</comment>
<evidence type="ECO:0000259" key="22">
    <source>
        <dbReference type="Pfam" id="PF00394"/>
    </source>
</evidence>
<feature type="binding site" description="type 1 copper site" evidence="20">
    <location>
        <position position="162"/>
    </location>
    <ligand>
        <name>Cu cation</name>
        <dbReference type="ChEBI" id="CHEBI:23378"/>
        <label>1</label>
    </ligand>
</feature>
<keyword evidence="26" id="KW-1185">Reference proteome</keyword>
<dbReference type="AlphaFoldDB" id="A0A4R3UXC8"/>
<comment type="cofactor">
    <cofactor evidence="1 20">
        <name>Cu(+)</name>
        <dbReference type="ChEBI" id="CHEBI:49552"/>
    </cofactor>
</comment>
<evidence type="ECO:0000256" key="9">
    <source>
        <dbReference type="ARBA" id="ARBA00017290"/>
    </source>
</evidence>
<dbReference type="InterPro" id="IPR008972">
    <property type="entry name" value="Cupredoxin"/>
</dbReference>
<dbReference type="EC" id="1.7.2.1" evidence="8"/>
<dbReference type="PROSITE" id="PS00080">
    <property type="entry name" value="MULTICOPPER_OXIDASE2"/>
    <property type="match status" value="1"/>
</dbReference>
<keyword evidence="11 20" id="KW-0479">Metal-binding</keyword>
<evidence type="ECO:0000256" key="4">
    <source>
        <dbReference type="ARBA" id="ARBA00004418"/>
    </source>
</evidence>
<feature type="region of interest" description="Disordered" evidence="21">
    <location>
        <begin position="383"/>
        <end position="424"/>
    </location>
</feature>
<dbReference type="PRINTS" id="PR00695">
    <property type="entry name" value="CUNO2RDTASE"/>
</dbReference>
<dbReference type="PANTHER" id="PTHR11709:SF394">
    <property type="entry name" value="FI03373P-RELATED"/>
    <property type="match status" value="1"/>
</dbReference>
<evidence type="ECO:0000259" key="23">
    <source>
        <dbReference type="Pfam" id="PF07731"/>
    </source>
</evidence>
<feature type="binding site" description="type 1 copper site" evidence="20">
    <location>
        <position position="151"/>
    </location>
    <ligand>
        <name>Cu cation</name>
        <dbReference type="ChEBI" id="CHEBI:23378"/>
        <label>1</label>
    </ligand>
</feature>
<accession>A0A4R3UXC8</accession>
<dbReference type="Gene3D" id="2.60.40.420">
    <property type="entry name" value="Cupredoxins - blue copper proteins"/>
    <property type="match status" value="3"/>
</dbReference>
<dbReference type="InterPro" id="IPR002355">
    <property type="entry name" value="Cu_oxidase_Cu_BS"/>
</dbReference>
<dbReference type="InterPro" id="IPR034279">
    <property type="entry name" value="CuRO_3_CopA"/>
</dbReference>
<name>A0A4R3UXC8_ROSSA</name>
<comment type="catalytic activity">
    <reaction evidence="19">
        <text>nitric oxide + Fe(III)-[cytochrome c] + H2O = Fe(II)-[cytochrome c] + nitrite + 2 H(+)</text>
        <dbReference type="Rhea" id="RHEA:15233"/>
        <dbReference type="Rhea" id="RHEA-COMP:10350"/>
        <dbReference type="Rhea" id="RHEA-COMP:14399"/>
        <dbReference type="ChEBI" id="CHEBI:15377"/>
        <dbReference type="ChEBI" id="CHEBI:15378"/>
        <dbReference type="ChEBI" id="CHEBI:16301"/>
        <dbReference type="ChEBI" id="CHEBI:16480"/>
        <dbReference type="ChEBI" id="CHEBI:29033"/>
        <dbReference type="ChEBI" id="CHEBI:29034"/>
        <dbReference type="EC" id="1.7.2.1"/>
    </reaction>
</comment>
<keyword evidence="16 20" id="KW-0186">Copper</keyword>